<sequence length="143" mass="16214">MTEDFEGMSSQSISASGFCDFRSPEQIAHDEETYKASLIEQERIRAEVDACEPLMAEVALYTRHWLAKGNEASLWMFSMYGDRWDSPRLPGWVSAHPKDFTATDYDGMEYVQMRHKEATYRGYRYVGPLVAPDGLVLGGSQGE</sequence>
<keyword evidence="2" id="KW-1185">Reference proteome</keyword>
<evidence type="ECO:0000313" key="1">
    <source>
        <dbReference type="EMBL" id="MBO1361794.1"/>
    </source>
</evidence>
<protein>
    <submittedName>
        <fullName evidence="1">Uncharacterized protein</fullName>
    </submittedName>
</protein>
<comment type="caution">
    <text evidence="1">The sequence shown here is derived from an EMBL/GenBank/DDBJ whole genome shotgun (WGS) entry which is preliminary data.</text>
</comment>
<reference evidence="1 2" key="1">
    <citation type="submission" date="2021-03" db="EMBL/GenBank/DDBJ databases">
        <title>The complete genome sequence of Acetobacter sacchari TBRC 11175.</title>
        <authorList>
            <person name="Charoenyingcharoen P."/>
            <person name="Yukphan P."/>
        </authorList>
    </citation>
    <scope>NUCLEOTIDE SEQUENCE [LARGE SCALE GENOMIC DNA]</scope>
    <source>
        <strain evidence="1 2">TBRC 11175</strain>
    </source>
</reference>
<name>A0ABS3M0U8_9PROT</name>
<proteinExistence type="predicted"/>
<evidence type="ECO:0000313" key="2">
    <source>
        <dbReference type="Proteomes" id="UP000664771"/>
    </source>
</evidence>
<dbReference type="EMBL" id="JAFVMF010000030">
    <property type="protein sequence ID" value="MBO1361794.1"/>
    <property type="molecule type" value="Genomic_DNA"/>
</dbReference>
<gene>
    <name evidence="1" type="ORF">J2D73_18590</name>
</gene>
<dbReference type="Proteomes" id="UP000664771">
    <property type="component" value="Unassembled WGS sequence"/>
</dbReference>
<dbReference type="RefSeq" id="WP_207883780.1">
    <property type="nucleotide sequence ID" value="NZ_JAFVMF010000030.1"/>
</dbReference>
<organism evidence="1 2">
    <name type="scientific">Acetobacter sacchari</name>
    <dbReference type="NCBI Taxonomy" id="2661687"/>
    <lineage>
        <taxon>Bacteria</taxon>
        <taxon>Pseudomonadati</taxon>
        <taxon>Pseudomonadota</taxon>
        <taxon>Alphaproteobacteria</taxon>
        <taxon>Acetobacterales</taxon>
        <taxon>Acetobacteraceae</taxon>
        <taxon>Acetobacter</taxon>
    </lineage>
</organism>
<accession>A0ABS3M0U8</accession>